<dbReference type="InterPro" id="IPR011990">
    <property type="entry name" value="TPR-like_helical_dom_sf"/>
</dbReference>
<reference evidence="4 5" key="1">
    <citation type="submission" date="2020-08" db="EMBL/GenBank/DDBJ databases">
        <title>Genomic Encyclopedia of Type Strains, Phase III (KMG-III): the genomes of soil and plant-associated and newly described type strains.</title>
        <authorList>
            <person name="Whitman W."/>
        </authorList>
    </citation>
    <scope>NUCLEOTIDE SEQUENCE [LARGE SCALE GENOMIC DNA]</scope>
    <source>
        <strain evidence="4 5">CECT 8571</strain>
    </source>
</reference>
<evidence type="ECO:0000256" key="3">
    <source>
        <dbReference type="SAM" id="MobiDB-lite"/>
    </source>
</evidence>
<dbReference type="EMBL" id="JACHXZ010000005">
    <property type="protein sequence ID" value="MBB3170075.1"/>
    <property type="molecule type" value="Genomic_DNA"/>
</dbReference>
<feature type="region of interest" description="Disordered" evidence="3">
    <location>
        <begin position="1"/>
        <end position="21"/>
    </location>
</feature>
<dbReference type="InterPro" id="IPR027417">
    <property type="entry name" value="P-loop_NTPase"/>
</dbReference>
<dbReference type="PANTHER" id="PTHR32309">
    <property type="entry name" value="TYROSINE-PROTEIN KINASE"/>
    <property type="match status" value="1"/>
</dbReference>
<dbReference type="Gene3D" id="1.25.40.10">
    <property type="entry name" value="Tetratricopeptide repeat domain"/>
    <property type="match status" value="1"/>
</dbReference>
<proteinExistence type="predicted"/>
<dbReference type="InterPro" id="IPR050445">
    <property type="entry name" value="Bact_polysacc_biosynth/exp"/>
</dbReference>
<accession>A0A839UXM4</accession>
<dbReference type="PANTHER" id="PTHR32309:SF31">
    <property type="entry name" value="CAPSULAR EXOPOLYSACCHARIDE FAMILY"/>
    <property type="match status" value="1"/>
</dbReference>
<sequence>MGPSNKSSLSERKVAPTEARQTVADVEQQFAKADSALKQGDIAQAKATLDRLLKEHPTHFRSLMLQSAIAMGKAQYSKAEIYVRAALKTLPKESVISLDKAVAITQLIEALTKQGKHREAHAFSLILGGGEDQSLDALKASERSSVVQQKAEQRKGGLTDKVKKKIEQVFEKAKSAGAGEMLKEVNVEKAMSGVSKEAANAKIQDMAPAPLWNHDELHERKVVYVGMRQRAVLNAFREVRIRLLQKNSGDNMVVMVSSLKEGGGGSFFAFNLAATFALDPQKTALYVDCNPYDSSAERYVNGVINFGLSQYLMDDEIQLEQIIYPSGVERVRVIPTAGTNESAAELFNSERMKTFISEIKARYPDRFIILDAPSVESSTEARILAQHCDQALLLVPFGRTTEDEVLSGIDAVGKKRFAGLVFNH</sequence>
<evidence type="ECO:0000313" key="4">
    <source>
        <dbReference type="EMBL" id="MBB3170075.1"/>
    </source>
</evidence>
<dbReference type="CDD" id="cd05387">
    <property type="entry name" value="BY-kinase"/>
    <property type="match status" value="1"/>
</dbReference>
<keyword evidence="1" id="KW-0547">Nucleotide-binding</keyword>
<organism evidence="4 5">
    <name type="scientific">Simiduia aestuariiviva</name>
    <dbReference type="NCBI Taxonomy" id="1510459"/>
    <lineage>
        <taxon>Bacteria</taxon>
        <taxon>Pseudomonadati</taxon>
        <taxon>Pseudomonadota</taxon>
        <taxon>Gammaproteobacteria</taxon>
        <taxon>Cellvibrionales</taxon>
        <taxon>Cellvibrionaceae</taxon>
        <taxon>Simiduia</taxon>
    </lineage>
</organism>
<name>A0A839UXM4_9GAMM</name>
<dbReference type="Gene3D" id="3.40.50.300">
    <property type="entry name" value="P-loop containing nucleotide triphosphate hydrolases"/>
    <property type="match status" value="1"/>
</dbReference>
<comment type="caution">
    <text evidence="4">The sequence shown here is derived from an EMBL/GenBank/DDBJ whole genome shotgun (WGS) entry which is preliminary data.</text>
</comment>
<gene>
    <name evidence="4" type="ORF">FHS30_003292</name>
</gene>
<dbReference type="SUPFAM" id="SSF48452">
    <property type="entry name" value="TPR-like"/>
    <property type="match status" value="1"/>
</dbReference>
<dbReference type="Pfam" id="PF13432">
    <property type="entry name" value="TPR_16"/>
    <property type="match status" value="1"/>
</dbReference>
<dbReference type="InterPro" id="IPR005702">
    <property type="entry name" value="Wzc-like_C"/>
</dbReference>
<keyword evidence="2" id="KW-0067">ATP-binding</keyword>
<evidence type="ECO:0000313" key="5">
    <source>
        <dbReference type="Proteomes" id="UP000559987"/>
    </source>
</evidence>
<evidence type="ECO:0000256" key="1">
    <source>
        <dbReference type="ARBA" id="ARBA00022741"/>
    </source>
</evidence>
<protein>
    <submittedName>
        <fullName evidence="4">Mrp family chromosome partitioning ATPase</fullName>
    </submittedName>
</protein>
<dbReference type="SUPFAM" id="SSF52540">
    <property type="entry name" value="P-loop containing nucleoside triphosphate hydrolases"/>
    <property type="match status" value="1"/>
</dbReference>
<dbReference type="Proteomes" id="UP000559987">
    <property type="component" value="Unassembled WGS sequence"/>
</dbReference>
<dbReference type="RefSeq" id="WP_183911570.1">
    <property type="nucleotide sequence ID" value="NZ_JACHXZ010000005.1"/>
</dbReference>
<keyword evidence="5" id="KW-1185">Reference proteome</keyword>
<dbReference type="AlphaFoldDB" id="A0A839UXM4"/>
<evidence type="ECO:0000256" key="2">
    <source>
        <dbReference type="ARBA" id="ARBA00022840"/>
    </source>
</evidence>